<feature type="compositionally biased region" description="Polar residues" evidence="1">
    <location>
        <begin position="16"/>
        <end position="34"/>
    </location>
</feature>
<organism evidence="2 3">
    <name type="scientific">Puccinia striiformis f. sp. tritici PST-78</name>
    <dbReference type="NCBI Taxonomy" id="1165861"/>
    <lineage>
        <taxon>Eukaryota</taxon>
        <taxon>Fungi</taxon>
        <taxon>Dikarya</taxon>
        <taxon>Basidiomycota</taxon>
        <taxon>Pucciniomycotina</taxon>
        <taxon>Pucciniomycetes</taxon>
        <taxon>Pucciniales</taxon>
        <taxon>Pucciniaceae</taxon>
        <taxon>Puccinia</taxon>
    </lineage>
</organism>
<dbReference type="Proteomes" id="UP000054564">
    <property type="component" value="Unassembled WGS sequence"/>
</dbReference>
<dbReference type="EMBL" id="AJIL01000025">
    <property type="protein sequence ID" value="KNF02081.1"/>
    <property type="molecule type" value="Genomic_DNA"/>
</dbReference>
<evidence type="ECO:0008006" key="4">
    <source>
        <dbReference type="Google" id="ProtNLM"/>
    </source>
</evidence>
<accession>A0A0L0VS29</accession>
<protein>
    <recommendedName>
        <fullName evidence="4">Retrotransposon gag domain-containing protein</fullName>
    </recommendedName>
</protein>
<reference evidence="3" key="1">
    <citation type="submission" date="2014-03" db="EMBL/GenBank/DDBJ databases">
        <title>The Genome Sequence of Puccinia striiformis f. sp. tritici PST-78.</title>
        <authorList>
            <consortium name="The Broad Institute Genome Sequencing Platform"/>
            <person name="Cuomo C."/>
            <person name="Hulbert S."/>
            <person name="Chen X."/>
            <person name="Walker B."/>
            <person name="Young S.K."/>
            <person name="Zeng Q."/>
            <person name="Gargeya S."/>
            <person name="Fitzgerald M."/>
            <person name="Haas B."/>
            <person name="Abouelleil A."/>
            <person name="Alvarado L."/>
            <person name="Arachchi H.M."/>
            <person name="Berlin A.M."/>
            <person name="Chapman S.B."/>
            <person name="Goldberg J."/>
            <person name="Griggs A."/>
            <person name="Gujja S."/>
            <person name="Hansen M."/>
            <person name="Howarth C."/>
            <person name="Imamovic A."/>
            <person name="Larimer J."/>
            <person name="McCowan C."/>
            <person name="Montmayeur A."/>
            <person name="Murphy C."/>
            <person name="Neiman D."/>
            <person name="Pearson M."/>
            <person name="Priest M."/>
            <person name="Roberts A."/>
            <person name="Saif S."/>
            <person name="Shea T."/>
            <person name="Sisk P."/>
            <person name="Sykes S."/>
            <person name="Wortman J."/>
            <person name="Nusbaum C."/>
            <person name="Birren B."/>
        </authorList>
    </citation>
    <scope>NUCLEOTIDE SEQUENCE [LARGE SCALE GENOMIC DNA]</scope>
    <source>
        <strain evidence="3">race PST-78</strain>
    </source>
</reference>
<feature type="region of interest" description="Disordered" evidence="1">
    <location>
        <begin position="1"/>
        <end position="34"/>
    </location>
</feature>
<comment type="caution">
    <text evidence="2">The sequence shown here is derived from an EMBL/GenBank/DDBJ whole genome shotgun (WGS) entry which is preliminary data.</text>
</comment>
<proteinExistence type="predicted"/>
<evidence type="ECO:0000313" key="3">
    <source>
        <dbReference type="Proteomes" id="UP000054564"/>
    </source>
</evidence>
<evidence type="ECO:0000256" key="1">
    <source>
        <dbReference type="SAM" id="MobiDB-lite"/>
    </source>
</evidence>
<evidence type="ECO:0000313" key="2">
    <source>
        <dbReference type="EMBL" id="KNF02081.1"/>
    </source>
</evidence>
<feature type="region of interest" description="Disordered" evidence="1">
    <location>
        <begin position="124"/>
        <end position="144"/>
    </location>
</feature>
<gene>
    <name evidence="2" type="ORF">PSTG_04579</name>
</gene>
<dbReference type="AlphaFoldDB" id="A0A0L0VS29"/>
<name>A0A0L0VS29_9BASI</name>
<sequence length="250" mass="27974">MSSDQPTGQPADAGTLNITNNNTLPATPDKSATTDNHLNRFLQIQHTGALQMQDAIRTVLDLQRVDRKAAAKDCRIAAEDCRESARRIAFLEESLLRSTIKAEQDTKPQEPKSDRVDLLKLRFSDGPLYTGPPPKRSSRSSSGFTGISHADDKILVAGGLMKTTALLSFYANEGKKFSGKSWEEFKTRIFDIALPVRWRTTLKTSIRRLKMLPTESFVQHSTRGRTLQSMVNFDATTLWNYSKVLMELPS</sequence>
<keyword evidence="3" id="KW-1185">Reference proteome</keyword>